<evidence type="ECO:0000259" key="2">
    <source>
        <dbReference type="Pfam" id="PF13417"/>
    </source>
</evidence>
<dbReference type="EMBL" id="JAVLET010000010">
    <property type="protein sequence ID" value="KAL0467072.1"/>
    <property type="molecule type" value="Genomic_DNA"/>
</dbReference>
<accession>A0ABR3D313</accession>
<name>A0ABR3D313_NEUIN</name>
<comment type="caution">
    <text evidence="4">The sequence shown here is derived from an EMBL/GenBank/DDBJ whole genome shotgun (WGS) entry which is preliminary data.</text>
</comment>
<dbReference type="SUPFAM" id="SSF47616">
    <property type="entry name" value="GST C-terminal domain-like"/>
    <property type="match status" value="1"/>
</dbReference>
<gene>
    <name evidence="4" type="ORF">QR685DRAFT_533322</name>
</gene>
<dbReference type="Proteomes" id="UP001451303">
    <property type="component" value="Unassembled WGS sequence"/>
</dbReference>
<dbReference type="InterPro" id="IPR036249">
    <property type="entry name" value="Thioredoxin-like_sf"/>
</dbReference>
<evidence type="ECO:0000313" key="4">
    <source>
        <dbReference type="EMBL" id="KAL0467072.1"/>
    </source>
</evidence>
<reference evidence="4 5" key="1">
    <citation type="submission" date="2023-09" db="EMBL/GenBank/DDBJ databases">
        <title>Multi-omics analysis of a traditional fermented food reveals byproduct-associated fungal strains for waste-to-food upcycling.</title>
        <authorList>
            <consortium name="Lawrence Berkeley National Laboratory"/>
            <person name="Rekdal V.M."/>
            <person name="Villalobos-Escobedo J.M."/>
            <person name="Rodriguez-Valeron N."/>
            <person name="Garcia M.O."/>
            <person name="Vasquez D.P."/>
            <person name="Damayanti I."/>
            <person name="Sorensen P.M."/>
            <person name="Baidoo E.E."/>
            <person name="De Carvalho A.C."/>
            <person name="Riley R."/>
            <person name="Lipzen A."/>
            <person name="He G."/>
            <person name="Yan M."/>
            <person name="Haridas S."/>
            <person name="Daum C."/>
            <person name="Yoshinaga Y."/>
            <person name="Ng V."/>
            <person name="Grigoriev I.V."/>
            <person name="Munk R."/>
            <person name="Nuraida L."/>
            <person name="Wijaya C.H."/>
            <person name="Morales P.-C."/>
            <person name="Keasling J.D."/>
        </authorList>
    </citation>
    <scope>NUCLEOTIDE SEQUENCE [LARGE SCALE GENOMIC DNA]</scope>
    <source>
        <strain evidence="4 5">FGSC 2613</strain>
    </source>
</reference>
<feature type="domain" description="DUF7962" evidence="3">
    <location>
        <begin position="131"/>
        <end position="259"/>
    </location>
</feature>
<dbReference type="Pfam" id="PF13417">
    <property type="entry name" value="GST_N_3"/>
    <property type="match status" value="1"/>
</dbReference>
<dbReference type="Pfam" id="PF25907">
    <property type="entry name" value="DUF7962"/>
    <property type="match status" value="1"/>
</dbReference>
<dbReference type="InterPro" id="IPR058268">
    <property type="entry name" value="DUF7962"/>
</dbReference>
<proteinExistence type="predicted"/>
<evidence type="ECO:0000259" key="3">
    <source>
        <dbReference type="Pfam" id="PF25907"/>
    </source>
</evidence>
<evidence type="ECO:0000313" key="5">
    <source>
        <dbReference type="Proteomes" id="UP001451303"/>
    </source>
</evidence>
<dbReference type="CDD" id="cd00299">
    <property type="entry name" value="GST_C_family"/>
    <property type="match status" value="1"/>
</dbReference>
<sequence length="384" mass="42297">MSSSSLSTSGSQQQPPPIILYHYPFSPYAKRIVWYLHLRGIPYSQCLQPMILPRPDLSSFLGIKYRRIPLLSIGRDVYLDTRLILSKLEDLDLPSSLNSPKLSAAPGTDALALQNLLSHYSIDGGLFSRAAQLLFSLDNPLLRDPQFLADRADFVAGGGGAPPKFSREEMAALGPEALADLRDYCQMLETTVLADGRDWILKNTTDNNNKPGLADIEAVFVLHWVMSLPGALPKEQFNEDKFPRVWKWVERFRVAVGETTTTPTPTQQTAAQKKGDSSNSSKVATVKGDQARDLILGAGWNEDSEKKEVEAGEAIVQFHGLKKGMLVEVWPTDSGSAPAHRDVGRLVMLDSREVVIENEKGVRVHAPRHGFRVKPSSQAVASSL</sequence>
<dbReference type="InterPro" id="IPR004045">
    <property type="entry name" value="Glutathione_S-Trfase_N"/>
</dbReference>
<dbReference type="SUPFAM" id="SSF52833">
    <property type="entry name" value="Thioredoxin-like"/>
    <property type="match status" value="1"/>
</dbReference>
<feature type="region of interest" description="Disordered" evidence="1">
    <location>
        <begin position="259"/>
        <end position="284"/>
    </location>
</feature>
<dbReference type="CDD" id="cd00570">
    <property type="entry name" value="GST_N_family"/>
    <property type="match status" value="1"/>
</dbReference>
<dbReference type="Gene3D" id="3.40.30.110">
    <property type="match status" value="2"/>
</dbReference>
<protein>
    <recommendedName>
        <fullName evidence="6">GST N-terminal domain-containing protein</fullName>
    </recommendedName>
</protein>
<feature type="compositionally biased region" description="Low complexity" evidence="1">
    <location>
        <begin position="259"/>
        <end position="272"/>
    </location>
</feature>
<evidence type="ECO:0008006" key="6">
    <source>
        <dbReference type="Google" id="ProtNLM"/>
    </source>
</evidence>
<feature type="domain" description="GST N-terminal" evidence="2">
    <location>
        <begin position="20"/>
        <end position="91"/>
    </location>
</feature>
<dbReference type="InterPro" id="IPR036282">
    <property type="entry name" value="Glutathione-S-Trfase_C_sf"/>
</dbReference>
<evidence type="ECO:0000256" key="1">
    <source>
        <dbReference type="SAM" id="MobiDB-lite"/>
    </source>
</evidence>
<organism evidence="4 5">
    <name type="scientific">Neurospora intermedia</name>
    <dbReference type="NCBI Taxonomy" id="5142"/>
    <lineage>
        <taxon>Eukaryota</taxon>
        <taxon>Fungi</taxon>
        <taxon>Dikarya</taxon>
        <taxon>Ascomycota</taxon>
        <taxon>Pezizomycotina</taxon>
        <taxon>Sordariomycetes</taxon>
        <taxon>Sordariomycetidae</taxon>
        <taxon>Sordariales</taxon>
        <taxon>Sordariaceae</taxon>
        <taxon>Neurospora</taxon>
    </lineage>
</organism>
<keyword evidence="5" id="KW-1185">Reference proteome</keyword>